<keyword evidence="1" id="KW-0805">Transcription regulation</keyword>
<reference evidence="5 6" key="1">
    <citation type="submission" date="2019-03" db="EMBL/GenBank/DDBJ databases">
        <title>Genomic Encyclopedia of Type Strains, Phase III (KMG-III): the genomes of soil and plant-associated and newly described type strains.</title>
        <authorList>
            <person name="Whitman W."/>
        </authorList>
    </citation>
    <scope>NUCLEOTIDE SEQUENCE [LARGE SCALE GENOMIC DNA]</scope>
    <source>
        <strain evidence="5 6">VKM Ac-2527</strain>
    </source>
</reference>
<comment type="caution">
    <text evidence="5">The sequence shown here is derived from an EMBL/GenBank/DDBJ whole genome shotgun (WGS) entry which is preliminary data.</text>
</comment>
<keyword evidence="6" id="KW-1185">Reference proteome</keyword>
<sequence>MTDSRRCAEVRELAHEVALGVASVEDRAFVLGHVASCADCRDHLAELSTLADDLLTLVPQAEPPTGFETAVLGRLGGPAVPVRRAWRRLLGLAAALLLVGSASGGAVYWSGHEDREAAAGLRSSLQTANGQYFVAFALRDLGGVQRGAVFGYQGDPAWMFVTVTEVLPPGRYAVELVIRDGTSQLLAAGVDLTRSRGWGAAIPVAVHDARLLRILDGDGRLVLSARLTR</sequence>
<gene>
    <name evidence="5" type="ORF">EV643_12430</name>
</gene>
<evidence type="ECO:0000313" key="6">
    <source>
        <dbReference type="Proteomes" id="UP000295388"/>
    </source>
</evidence>
<dbReference type="InterPro" id="IPR041916">
    <property type="entry name" value="Anti_sigma_zinc_sf"/>
</dbReference>
<name>A0A4R6JGJ1_9ACTN</name>
<dbReference type="AlphaFoldDB" id="A0A4R6JGJ1"/>
<evidence type="ECO:0000256" key="2">
    <source>
        <dbReference type="ARBA" id="ARBA00023163"/>
    </source>
</evidence>
<dbReference type="RefSeq" id="WP_133804612.1">
    <property type="nucleotide sequence ID" value="NZ_SNWQ01000024.1"/>
</dbReference>
<organism evidence="5 6">
    <name type="scientific">Kribbella caucasensis</name>
    <dbReference type="NCBI Taxonomy" id="2512215"/>
    <lineage>
        <taxon>Bacteria</taxon>
        <taxon>Bacillati</taxon>
        <taxon>Actinomycetota</taxon>
        <taxon>Actinomycetes</taxon>
        <taxon>Propionibacteriales</taxon>
        <taxon>Kribbellaceae</taxon>
        <taxon>Kribbella</taxon>
    </lineage>
</organism>
<keyword evidence="3" id="KW-1133">Transmembrane helix</keyword>
<evidence type="ECO:0000256" key="3">
    <source>
        <dbReference type="SAM" id="Phobius"/>
    </source>
</evidence>
<evidence type="ECO:0000256" key="1">
    <source>
        <dbReference type="ARBA" id="ARBA00023015"/>
    </source>
</evidence>
<keyword evidence="3" id="KW-0812">Transmembrane</keyword>
<feature type="transmembrane region" description="Helical" evidence="3">
    <location>
        <begin position="89"/>
        <end position="109"/>
    </location>
</feature>
<dbReference type="OrthoDB" id="3522768at2"/>
<dbReference type="Pfam" id="PF13490">
    <property type="entry name" value="zf-HC2"/>
    <property type="match status" value="1"/>
</dbReference>
<feature type="domain" description="Putative zinc-finger" evidence="4">
    <location>
        <begin position="7"/>
        <end position="41"/>
    </location>
</feature>
<protein>
    <submittedName>
        <fullName evidence="5">Putative zinc finger protein</fullName>
    </submittedName>
</protein>
<dbReference type="Gene3D" id="1.10.10.1320">
    <property type="entry name" value="Anti-sigma factor, zinc-finger domain"/>
    <property type="match status" value="1"/>
</dbReference>
<dbReference type="EMBL" id="SNWQ01000024">
    <property type="protein sequence ID" value="TDO35144.1"/>
    <property type="molecule type" value="Genomic_DNA"/>
</dbReference>
<dbReference type="Proteomes" id="UP000295388">
    <property type="component" value="Unassembled WGS sequence"/>
</dbReference>
<accession>A0A4R6JGJ1</accession>
<evidence type="ECO:0000313" key="5">
    <source>
        <dbReference type="EMBL" id="TDO35144.1"/>
    </source>
</evidence>
<evidence type="ECO:0000259" key="4">
    <source>
        <dbReference type="Pfam" id="PF13490"/>
    </source>
</evidence>
<keyword evidence="2" id="KW-0804">Transcription</keyword>
<proteinExistence type="predicted"/>
<dbReference type="InterPro" id="IPR027383">
    <property type="entry name" value="Znf_put"/>
</dbReference>
<keyword evidence="3" id="KW-0472">Membrane</keyword>